<reference evidence="2 3" key="1">
    <citation type="submission" date="2016-11" db="EMBL/GenBank/DDBJ databases">
        <authorList>
            <person name="Jaros S."/>
            <person name="Januszkiewicz K."/>
            <person name="Wedrychowicz H."/>
        </authorList>
    </citation>
    <scope>NUCLEOTIDE SEQUENCE [LARGE SCALE GENOMIC DNA]</scope>
    <source>
        <strain evidence="2 3">DSM 16917</strain>
    </source>
</reference>
<dbReference type="EMBL" id="FQXG01000005">
    <property type="protein sequence ID" value="SHH97671.1"/>
    <property type="molecule type" value="Genomic_DNA"/>
</dbReference>
<dbReference type="AlphaFoldDB" id="A0A1M5XCX9"/>
<keyword evidence="3" id="KW-1185">Reference proteome</keyword>
<accession>A0A1M5XCX9</accession>
<feature type="compositionally biased region" description="Polar residues" evidence="1">
    <location>
        <begin position="1"/>
        <end position="15"/>
    </location>
</feature>
<protein>
    <submittedName>
        <fullName evidence="2">Uncharacterized protein</fullName>
    </submittedName>
</protein>
<sequence length="70" mass="7771">MEVQERTPQWAQNKSVGKGVRPAMTRPSLASMAAFPSQPAPSWQLTLSDSSEGYELSLQQEIDQQLAHWG</sequence>
<evidence type="ECO:0000313" key="3">
    <source>
        <dbReference type="Proteomes" id="UP000184268"/>
    </source>
</evidence>
<feature type="region of interest" description="Disordered" evidence="1">
    <location>
        <begin position="1"/>
        <end position="25"/>
    </location>
</feature>
<evidence type="ECO:0000256" key="1">
    <source>
        <dbReference type="SAM" id="MobiDB-lite"/>
    </source>
</evidence>
<dbReference type="Proteomes" id="UP000184268">
    <property type="component" value="Unassembled WGS sequence"/>
</dbReference>
<dbReference type="RefSeq" id="WP_067661705.1">
    <property type="nucleotide sequence ID" value="NZ_FQXG01000005.1"/>
</dbReference>
<evidence type="ECO:0000313" key="2">
    <source>
        <dbReference type="EMBL" id="SHH97671.1"/>
    </source>
</evidence>
<proteinExistence type="predicted"/>
<name>A0A1M5XCX9_9GAMM</name>
<gene>
    <name evidence="2" type="ORF">SAMN02745129_3444</name>
</gene>
<organism evidence="2 3">
    <name type="scientific">Ferrimonas marina</name>
    <dbReference type="NCBI Taxonomy" id="299255"/>
    <lineage>
        <taxon>Bacteria</taxon>
        <taxon>Pseudomonadati</taxon>
        <taxon>Pseudomonadota</taxon>
        <taxon>Gammaproteobacteria</taxon>
        <taxon>Alteromonadales</taxon>
        <taxon>Ferrimonadaceae</taxon>
        <taxon>Ferrimonas</taxon>
    </lineage>
</organism>
<dbReference type="STRING" id="299255.SAMN02745129_3444"/>